<dbReference type="EMBL" id="SMMG02000007">
    <property type="protein sequence ID" value="KAA3466960.1"/>
    <property type="molecule type" value="Genomic_DNA"/>
</dbReference>
<comment type="caution">
    <text evidence="2">The sequence shown here is derived from an EMBL/GenBank/DDBJ whole genome shotgun (WGS) entry which is preliminary data.</text>
</comment>
<gene>
    <name evidence="2" type="ORF">EPI10_002016</name>
</gene>
<dbReference type="Proteomes" id="UP000325315">
    <property type="component" value="Unassembled WGS sequence"/>
</dbReference>
<evidence type="ECO:0000313" key="2">
    <source>
        <dbReference type="EMBL" id="KAA3466960.1"/>
    </source>
</evidence>
<dbReference type="AlphaFoldDB" id="A0A5B6VCN2"/>
<organism evidence="2 3">
    <name type="scientific">Gossypium australe</name>
    <dbReference type="NCBI Taxonomy" id="47621"/>
    <lineage>
        <taxon>Eukaryota</taxon>
        <taxon>Viridiplantae</taxon>
        <taxon>Streptophyta</taxon>
        <taxon>Embryophyta</taxon>
        <taxon>Tracheophyta</taxon>
        <taxon>Spermatophyta</taxon>
        <taxon>Magnoliopsida</taxon>
        <taxon>eudicotyledons</taxon>
        <taxon>Gunneridae</taxon>
        <taxon>Pentapetalae</taxon>
        <taxon>rosids</taxon>
        <taxon>malvids</taxon>
        <taxon>Malvales</taxon>
        <taxon>Malvaceae</taxon>
        <taxon>Malvoideae</taxon>
        <taxon>Gossypium</taxon>
    </lineage>
</organism>
<evidence type="ECO:0000256" key="1">
    <source>
        <dbReference type="SAM" id="SignalP"/>
    </source>
</evidence>
<keyword evidence="1" id="KW-0732">Signal</keyword>
<feature type="signal peptide" evidence="1">
    <location>
        <begin position="1"/>
        <end position="19"/>
    </location>
</feature>
<keyword evidence="3" id="KW-1185">Reference proteome</keyword>
<evidence type="ECO:0000313" key="3">
    <source>
        <dbReference type="Proteomes" id="UP000325315"/>
    </source>
</evidence>
<dbReference type="OrthoDB" id="981154at2759"/>
<name>A0A5B6VCN2_9ROSI</name>
<protein>
    <submittedName>
        <fullName evidence="2">Serine/threonine-protein phosphatase 7 long form-like protein</fullName>
    </submittedName>
</protein>
<sequence length="86" mass="9798">MIIAGLLMWLLKLVDFREASELSWGSIVLATLYQEMCRVTTPQKIKIGGCMLLLQSRADYPYTFSLVTRWNHGPSHVGLPNELQDM</sequence>
<accession>A0A5B6VCN2</accession>
<feature type="chain" id="PRO_5022905969" evidence="1">
    <location>
        <begin position="20"/>
        <end position="86"/>
    </location>
</feature>
<reference evidence="2" key="1">
    <citation type="submission" date="2019-08" db="EMBL/GenBank/DDBJ databases">
        <authorList>
            <person name="Liu F."/>
        </authorList>
    </citation>
    <scope>NUCLEOTIDE SEQUENCE [LARGE SCALE GENOMIC DNA]</scope>
    <source>
        <strain evidence="2">PA1801</strain>
        <tissue evidence="2">Leaf</tissue>
    </source>
</reference>
<proteinExistence type="predicted"/>